<keyword evidence="2" id="KW-1185">Reference proteome</keyword>
<reference evidence="1 2" key="2">
    <citation type="submission" date="2018-08" db="EMBL/GenBank/DDBJ databases">
        <authorList>
            <person name="Laetsch R D."/>
            <person name="Stevens L."/>
            <person name="Kumar S."/>
            <person name="Blaxter L. M."/>
        </authorList>
    </citation>
    <scope>NUCLEOTIDE SEQUENCE [LARGE SCALE GENOMIC DNA]</scope>
</reference>
<name>A0A182EZP0_ONCOC</name>
<sequence>HRKYAMSQIAVDKMYKDEEEIWSAMEYWTKQLKQVEFISLNNVANFYKF</sequence>
<protein>
    <submittedName>
        <fullName evidence="3">SCP domain-containing protein</fullName>
    </submittedName>
</protein>
<dbReference type="Proteomes" id="UP000271087">
    <property type="component" value="Unassembled WGS sequence"/>
</dbReference>
<organism evidence="3">
    <name type="scientific">Onchocerca ochengi</name>
    <name type="common">Filarial nematode worm</name>
    <dbReference type="NCBI Taxonomy" id="42157"/>
    <lineage>
        <taxon>Eukaryota</taxon>
        <taxon>Metazoa</taxon>
        <taxon>Ecdysozoa</taxon>
        <taxon>Nematoda</taxon>
        <taxon>Chromadorea</taxon>
        <taxon>Rhabditida</taxon>
        <taxon>Spirurina</taxon>
        <taxon>Spiruromorpha</taxon>
        <taxon>Filarioidea</taxon>
        <taxon>Onchocercidae</taxon>
        <taxon>Onchocerca</taxon>
    </lineage>
</organism>
<dbReference type="WBParaSite" id="nOo.2.0.1.t13650-RA">
    <property type="protein sequence ID" value="nOo.2.0.1.t13650-RA"/>
    <property type="gene ID" value="nOo.2.0.1.g13650"/>
</dbReference>
<dbReference type="AlphaFoldDB" id="A0A182EZP0"/>
<evidence type="ECO:0000313" key="1">
    <source>
        <dbReference type="EMBL" id="VDN04079.1"/>
    </source>
</evidence>
<reference evidence="3" key="1">
    <citation type="submission" date="2016-06" db="UniProtKB">
        <authorList>
            <consortium name="WormBaseParasite"/>
        </authorList>
    </citation>
    <scope>IDENTIFICATION</scope>
</reference>
<dbReference type="EMBL" id="UYRW01017188">
    <property type="protein sequence ID" value="VDN04079.1"/>
    <property type="molecule type" value="Genomic_DNA"/>
</dbReference>
<evidence type="ECO:0000313" key="2">
    <source>
        <dbReference type="Proteomes" id="UP000271087"/>
    </source>
</evidence>
<gene>
    <name evidence="1" type="ORF">NOO_LOCUS13650</name>
</gene>
<evidence type="ECO:0000313" key="3">
    <source>
        <dbReference type="WBParaSite" id="nOo.2.0.1.t13650-RA"/>
    </source>
</evidence>
<proteinExistence type="predicted"/>
<accession>A0A182EZP0</accession>